<dbReference type="Pfam" id="PF00079">
    <property type="entry name" value="Serpin"/>
    <property type="match status" value="1"/>
</dbReference>
<evidence type="ECO:0000256" key="1">
    <source>
        <dbReference type="ARBA" id="ARBA00004613"/>
    </source>
</evidence>
<dbReference type="InterPro" id="IPR023796">
    <property type="entry name" value="Serpin_dom"/>
</dbReference>
<dbReference type="InterPro" id="IPR000215">
    <property type="entry name" value="Serpin_fam"/>
</dbReference>
<evidence type="ECO:0000313" key="5">
    <source>
        <dbReference type="EMBL" id="GAF92553.1"/>
    </source>
</evidence>
<feature type="non-terminal residue" evidence="5">
    <location>
        <position position="250"/>
    </location>
</feature>
<accession>X0TG90</accession>
<comment type="subcellular location">
    <subcellularLocation>
        <location evidence="1">Secreted</location>
    </subcellularLocation>
</comment>
<comment type="caution">
    <text evidence="5">The sequence shown here is derived from an EMBL/GenBank/DDBJ whole genome shotgun (WGS) entry which is preliminary data.</text>
</comment>
<dbReference type="InterPro" id="IPR036186">
    <property type="entry name" value="Serpin_sf"/>
</dbReference>
<dbReference type="FunFam" id="3.30.497.10:FF:000031">
    <property type="entry name" value="Putative salivary serpin"/>
    <property type="match status" value="1"/>
</dbReference>
<dbReference type="AlphaFoldDB" id="X0TG90"/>
<organism evidence="5">
    <name type="scientific">marine sediment metagenome</name>
    <dbReference type="NCBI Taxonomy" id="412755"/>
    <lineage>
        <taxon>unclassified sequences</taxon>
        <taxon>metagenomes</taxon>
        <taxon>ecological metagenomes</taxon>
    </lineage>
</organism>
<evidence type="ECO:0000256" key="3">
    <source>
        <dbReference type="ARBA" id="ARBA00022729"/>
    </source>
</evidence>
<proteinExistence type="predicted"/>
<keyword evidence="2" id="KW-0964">Secreted</keyword>
<evidence type="ECO:0000256" key="2">
    <source>
        <dbReference type="ARBA" id="ARBA00022525"/>
    </source>
</evidence>
<dbReference type="Gene3D" id="2.30.39.10">
    <property type="entry name" value="Alpha-1-antitrypsin, domain 1"/>
    <property type="match status" value="1"/>
</dbReference>
<gene>
    <name evidence="5" type="ORF">S01H1_21148</name>
</gene>
<evidence type="ECO:0000259" key="4">
    <source>
        <dbReference type="SMART" id="SM00093"/>
    </source>
</evidence>
<dbReference type="EMBL" id="BARS01011678">
    <property type="protein sequence ID" value="GAF92553.1"/>
    <property type="molecule type" value="Genomic_DNA"/>
</dbReference>
<dbReference type="InterPro" id="IPR042178">
    <property type="entry name" value="Serpin_sf_1"/>
</dbReference>
<dbReference type="Gene3D" id="3.30.497.10">
    <property type="entry name" value="Antithrombin, subunit I, domain 2"/>
    <property type="match status" value="1"/>
</dbReference>
<dbReference type="GO" id="GO:0005615">
    <property type="term" value="C:extracellular space"/>
    <property type="evidence" value="ECO:0007669"/>
    <property type="project" value="InterPro"/>
</dbReference>
<dbReference type="SUPFAM" id="SSF56574">
    <property type="entry name" value="Serpins"/>
    <property type="match status" value="1"/>
</dbReference>
<dbReference type="GO" id="GO:0004867">
    <property type="term" value="F:serine-type endopeptidase inhibitor activity"/>
    <property type="evidence" value="ECO:0007669"/>
    <property type="project" value="InterPro"/>
</dbReference>
<reference evidence="5" key="1">
    <citation type="journal article" date="2014" name="Front. Microbiol.">
        <title>High frequency of phylogenetically diverse reductive dehalogenase-homologous genes in deep subseafloor sedimentary metagenomes.</title>
        <authorList>
            <person name="Kawai M."/>
            <person name="Futagami T."/>
            <person name="Toyoda A."/>
            <person name="Takaki Y."/>
            <person name="Nishi S."/>
            <person name="Hori S."/>
            <person name="Arai W."/>
            <person name="Tsubouchi T."/>
            <person name="Morono Y."/>
            <person name="Uchiyama I."/>
            <person name="Ito T."/>
            <person name="Fujiyama A."/>
            <person name="Inagaki F."/>
            <person name="Takami H."/>
        </authorList>
    </citation>
    <scope>NUCLEOTIDE SEQUENCE</scope>
    <source>
        <strain evidence="5">Expedition CK06-06</strain>
    </source>
</reference>
<protein>
    <recommendedName>
        <fullName evidence="4">Serpin domain-containing protein</fullName>
    </recommendedName>
</protein>
<dbReference type="SMART" id="SM00093">
    <property type="entry name" value="SERPIN"/>
    <property type="match status" value="1"/>
</dbReference>
<dbReference type="InterPro" id="IPR042185">
    <property type="entry name" value="Serpin_sf_2"/>
</dbReference>
<dbReference type="PANTHER" id="PTHR11461:SF211">
    <property type="entry name" value="GH10112P-RELATED"/>
    <property type="match status" value="1"/>
</dbReference>
<dbReference type="PANTHER" id="PTHR11461">
    <property type="entry name" value="SERINE PROTEASE INHIBITOR, SERPIN"/>
    <property type="match status" value="1"/>
</dbReference>
<keyword evidence="3" id="KW-0732">Signal</keyword>
<name>X0TG90_9ZZZZ</name>
<dbReference type="CDD" id="cd19590">
    <property type="entry name" value="serpin_thermopin-like"/>
    <property type="match status" value="1"/>
</dbReference>
<feature type="domain" description="Serpin" evidence="4">
    <location>
        <begin position="45"/>
        <end position="249"/>
    </location>
</feature>
<sequence length="250" mass="27543">MTNRKPLVSLLMVGCASLPAGRITPAASASDDLPAVAEANNAFALDLYAQLKGTEGNLFFSPYSVTSALAMTYAGARGQTDAEMAEVLHFSLPQERLHPACAQLKQSIEGDRSVAGCELSVANALWAQQGLHLLDEFRELTRSHYGAGLRELDFRTATEQARQTINRWVEQQTRDKIRDLLKRGDVLPDTMLVLTNAIYFKGLWHQQFDKAQTRDAPFTVEPGRQVQVPMMSQKGEFGLGHGDGLQLLEL</sequence>